<dbReference type="RefSeq" id="WP_114563494.1">
    <property type="nucleotide sequence ID" value="NZ_CP031124.1"/>
</dbReference>
<protein>
    <submittedName>
        <fullName evidence="1">Uncharacterized protein</fullName>
    </submittedName>
</protein>
<sequence>MANDTFAGVVYPDTYEGLLAMTQSVQLINRRLAAMVGNMDFALNSIVSAYKDEDALKLHSLLDQYIAAQKASAAMQKAQVNAGINVAFPTIQ</sequence>
<evidence type="ECO:0000313" key="2">
    <source>
        <dbReference type="Proteomes" id="UP000252182"/>
    </source>
</evidence>
<gene>
    <name evidence="1" type="ORF">DTO96_102169</name>
</gene>
<dbReference type="AlphaFoldDB" id="A0A345DDH7"/>
<evidence type="ECO:0000313" key="1">
    <source>
        <dbReference type="EMBL" id="AXF86415.1"/>
    </source>
</evidence>
<proteinExistence type="predicted"/>
<name>A0A345DDH7_9BURK</name>
<dbReference type="Proteomes" id="UP000252182">
    <property type="component" value="Chromosome"/>
</dbReference>
<reference evidence="2" key="1">
    <citation type="submission" date="2018-07" db="EMBL/GenBank/DDBJ databases">
        <authorList>
            <person name="Kim H."/>
        </authorList>
    </citation>
    <scope>NUCLEOTIDE SEQUENCE [LARGE SCALE GENOMIC DNA]</scope>
    <source>
        <strain evidence="2">F02</strain>
    </source>
</reference>
<keyword evidence="2" id="KW-1185">Reference proteome</keyword>
<accession>A0A345DDH7</accession>
<dbReference type="KEGG" id="hyf:DTO96_102169"/>
<dbReference type="EMBL" id="CP031124">
    <property type="protein sequence ID" value="AXF86415.1"/>
    <property type="molecule type" value="Genomic_DNA"/>
</dbReference>
<organism evidence="1 2">
    <name type="scientific">Ephemeroptericola cinctiostellae</name>
    <dbReference type="NCBI Taxonomy" id="2268024"/>
    <lineage>
        <taxon>Bacteria</taxon>
        <taxon>Pseudomonadati</taxon>
        <taxon>Pseudomonadota</taxon>
        <taxon>Betaproteobacteria</taxon>
        <taxon>Burkholderiales</taxon>
        <taxon>Burkholderiaceae</taxon>
        <taxon>Ephemeroptericola</taxon>
    </lineage>
</organism>